<dbReference type="Pfam" id="PF25137">
    <property type="entry name" value="ADH_Fe_C"/>
    <property type="match status" value="1"/>
</dbReference>
<dbReference type="Gene3D" id="1.20.1090.10">
    <property type="entry name" value="Dehydroquinate synthase-like - alpha domain"/>
    <property type="match status" value="1"/>
</dbReference>
<evidence type="ECO:0000256" key="1">
    <source>
        <dbReference type="ARBA" id="ARBA00023002"/>
    </source>
</evidence>
<dbReference type="GO" id="GO:0008106">
    <property type="term" value="F:alcohol dehydrogenase (NADP+) activity"/>
    <property type="evidence" value="ECO:0007669"/>
    <property type="project" value="TreeGrafter"/>
</dbReference>
<sequence length="412" mass="45108">MIEYSNRRIKLNGGIILDNFRFYVPTDIRFGKDRLASELTQVLDTFGKTVLIVYGGGSIKKNGLYDQVIDLLEKNQNNIVELSGVEPNPRIETVRRGVELCRENQVDVILAVGGGSTIDCSKVVAAGFYSEEDPWEFIVGKNGYQGDALPIVTILTLAATGSEMNAGAVISNMATNQKLGVGGPAMMPKVSFLDPTTTFTVPAYQTAAGSADILSHLFESYFNVTEGTDIQDFVSEGIMRAVIKNCPVALETPNDYDARANLMWASSLALNGLTRNGKHGVWSCHAMEHELSAFYDITHGVGLAILTPRWMEYVLNEQTVTKFVEFAKNVWGIEDENQFTAAKKGIQATYDFFKACGIPMTLPEVGIDEEKFAEMAQQAVAHSTIKTDAFVPLTEADVEAIYRSSLTESSFA</sequence>
<dbReference type="GO" id="GO:0005829">
    <property type="term" value="C:cytosol"/>
    <property type="evidence" value="ECO:0007669"/>
    <property type="project" value="TreeGrafter"/>
</dbReference>
<dbReference type="CDD" id="cd08187">
    <property type="entry name" value="BDH"/>
    <property type="match status" value="1"/>
</dbReference>
<dbReference type="SUPFAM" id="SSF56796">
    <property type="entry name" value="Dehydroquinate synthase-like"/>
    <property type="match status" value="1"/>
</dbReference>
<dbReference type="InterPro" id="IPR001670">
    <property type="entry name" value="ADH_Fe/GldA"/>
</dbReference>
<accession>A0A835G1R1</accession>
<gene>
    <name evidence="4" type="ORF">HW555_014298</name>
</gene>
<dbReference type="InterPro" id="IPR044731">
    <property type="entry name" value="BDH-like"/>
</dbReference>
<evidence type="ECO:0000259" key="3">
    <source>
        <dbReference type="Pfam" id="PF25137"/>
    </source>
</evidence>
<reference evidence="4" key="1">
    <citation type="submission" date="2020-08" db="EMBL/GenBank/DDBJ databases">
        <title>Spodoptera exigua strain:BAW_Kor-Di-RS1 Genome sequencing and assembly.</title>
        <authorList>
            <person name="Kim J."/>
            <person name="Nam H.Y."/>
            <person name="Kwon M."/>
            <person name="Choi J.H."/>
            <person name="Cho S.R."/>
            <person name="Kim G.-H."/>
        </authorList>
    </citation>
    <scope>NUCLEOTIDE SEQUENCE</scope>
    <source>
        <strain evidence="4">BAW_Kor-Di-RS1</strain>
        <tissue evidence="4">Whole-body</tissue>
    </source>
</reference>
<feature type="domain" description="Fe-containing alcohol dehydrogenase-like C-terminal" evidence="3">
    <location>
        <begin position="206"/>
        <end position="405"/>
    </location>
</feature>
<keyword evidence="5" id="KW-1185">Reference proteome</keyword>
<dbReference type="EMBL" id="JACKWZ010000952">
    <property type="protein sequence ID" value="KAF9404532.1"/>
    <property type="molecule type" value="Genomic_DNA"/>
</dbReference>
<dbReference type="PROSITE" id="PS00060">
    <property type="entry name" value="ADH_IRON_2"/>
    <property type="match status" value="1"/>
</dbReference>
<keyword evidence="1" id="KW-0560">Oxidoreductase</keyword>
<evidence type="ECO:0000259" key="2">
    <source>
        <dbReference type="Pfam" id="PF00465"/>
    </source>
</evidence>
<dbReference type="FunFam" id="3.40.50.1970:FF:000003">
    <property type="entry name" value="Alcohol dehydrogenase, iron-containing"/>
    <property type="match status" value="1"/>
</dbReference>
<dbReference type="PANTHER" id="PTHR43633">
    <property type="entry name" value="ALCOHOL DEHYDROGENASE YQHD"/>
    <property type="match status" value="1"/>
</dbReference>
<organism evidence="4 5">
    <name type="scientific">Spodoptera exigua</name>
    <name type="common">Beet armyworm</name>
    <name type="synonym">Noctua fulgens</name>
    <dbReference type="NCBI Taxonomy" id="7107"/>
    <lineage>
        <taxon>Eukaryota</taxon>
        <taxon>Metazoa</taxon>
        <taxon>Ecdysozoa</taxon>
        <taxon>Arthropoda</taxon>
        <taxon>Hexapoda</taxon>
        <taxon>Insecta</taxon>
        <taxon>Pterygota</taxon>
        <taxon>Neoptera</taxon>
        <taxon>Endopterygota</taxon>
        <taxon>Lepidoptera</taxon>
        <taxon>Glossata</taxon>
        <taxon>Ditrysia</taxon>
        <taxon>Noctuoidea</taxon>
        <taxon>Noctuidae</taxon>
        <taxon>Amphipyrinae</taxon>
        <taxon>Spodoptera</taxon>
    </lineage>
</organism>
<evidence type="ECO:0000313" key="5">
    <source>
        <dbReference type="Proteomes" id="UP000648187"/>
    </source>
</evidence>
<dbReference type="PROSITE" id="PS00913">
    <property type="entry name" value="ADH_IRON_1"/>
    <property type="match status" value="1"/>
</dbReference>
<comment type="caution">
    <text evidence="4">The sequence shown here is derived from an EMBL/GenBank/DDBJ whole genome shotgun (WGS) entry which is preliminary data.</text>
</comment>
<name>A0A835G1R1_SPOEX</name>
<protein>
    <submittedName>
        <fullName evidence="4">Uncharacterized protein</fullName>
    </submittedName>
</protein>
<feature type="domain" description="Alcohol dehydrogenase iron-type/glycerol dehydrogenase GldA" evidence="2">
    <location>
        <begin position="25"/>
        <end position="195"/>
    </location>
</feature>
<dbReference type="InterPro" id="IPR056798">
    <property type="entry name" value="ADH_Fe_C"/>
</dbReference>
<dbReference type="PANTHER" id="PTHR43633:SF1">
    <property type="entry name" value="ALCOHOL DEHYDROGENASE YQHD"/>
    <property type="match status" value="1"/>
</dbReference>
<dbReference type="Pfam" id="PF00465">
    <property type="entry name" value="Fe-ADH"/>
    <property type="match status" value="1"/>
</dbReference>
<dbReference type="GO" id="GO:0046872">
    <property type="term" value="F:metal ion binding"/>
    <property type="evidence" value="ECO:0007669"/>
    <property type="project" value="InterPro"/>
</dbReference>
<evidence type="ECO:0000313" key="4">
    <source>
        <dbReference type="EMBL" id="KAF9404532.1"/>
    </source>
</evidence>
<dbReference type="GO" id="GO:1990362">
    <property type="term" value="F:butanol dehydrogenase (NAD+) activity"/>
    <property type="evidence" value="ECO:0007669"/>
    <property type="project" value="InterPro"/>
</dbReference>
<dbReference type="Gene3D" id="3.40.50.1970">
    <property type="match status" value="1"/>
</dbReference>
<proteinExistence type="predicted"/>
<dbReference type="GO" id="GO:1990002">
    <property type="term" value="F:methylglyoxal reductase (NADPH) (acetol producing) activity"/>
    <property type="evidence" value="ECO:0007669"/>
    <property type="project" value="TreeGrafter"/>
</dbReference>
<dbReference type="InterPro" id="IPR018211">
    <property type="entry name" value="ADH_Fe_CS"/>
</dbReference>
<dbReference type="AlphaFoldDB" id="A0A835G1R1"/>
<dbReference type="Proteomes" id="UP000648187">
    <property type="component" value="Unassembled WGS sequence"/>
</dbReference>